<gene>
    <name evidence="3" type="ORF">ALGA_4000</name>
</gene>
<dbReference type="SUPFAM" id="SSF82153">
    <property type="entry name" value="FAS1 domain"/>
    <property type="match status" value="4"/>
</dbReference>
<dbReference type="InterPro" id="IPR036378">
    <property type="entry name" value="FAS1_dom_sf"/>
</dbReference>
<feature type="domain" description="FAS1" evidence="2">
    <location>
        <begin position="39"/>
        <end position="177"/>
    </location>
</feature>
<keyword evidence="1" id="KW-0732">Signal</keyword>
<evidence type="ECO:0000259" key="2">
    <source>
        <dbReference type="PROSITE" id="PS50213"/>
    </source>
</evidence>
<dbReference type="PROSITE" id="PS51257">
    <property type="entry name" value="PROKAR_LIPOPROTEIN"/>
    <property type="match status" value="1"/>
</dbReference>
<reference evidence="3 4" key="1">
    <citation type="journal article" date="2018" name="Mar. Genomics">
        <title>Complete genome sequence of Marinifilaceae bacterium strain SPP2, isolated from the Antarctic marine sediment.</title>
        <authorList>
            <person name="Watanabe M."/>
            <person name="Kojima H."/>
            <person name="Fukui M."/>
        </authorList>
    </citation>
    <scope>NUCLEOTIDE SEQUENCE [LARGE SCALE GENOMIC DNA]</scope>
    <source>
        <strain evidence="3 4">SPP2</strain>
    </source>
</reference>
<feature type="chain" id="PRO_5012168995" description="FAS1 domain-containing protein" evidence="1">
    <location>
        <begin position="27"/>
        <end position="595"/>
    </location>
</feature>
<feature type="domain" description="FAS1" evidence="2">
    <location>
        <begin position="460"/>
        <end position="592"/>
    </location>
</feature>
<keyword evidence="4" id="KW-1185">Reference proteome</keyword>
<sequence length="595" mass="61883">MKSRNNKFSLGVFFLFSFLVFTVACTDDDDDNTQPVAMEETIVDVAVSSADFSILVEALSKANLVNTLKGAGPFTVFAPTNAAFEELFTTLGVSGISDLSAETLTPILLYHVLGTEAKSSNLSNGYFESLSSYTPGDYAIKILVDLSSGVKLNGTTNVSTADVMASNGVIHIIDKVLLPPTVVDVAIANASFTHLVAAVVKADLVNALKGEGPFTVFAPTDAAFEALFTDLGVSGIADLSAEALTPILLAHVVSGNVRAADVSTGTVPTLNQDFDLDINTEGSGVVLNGNSNILATDVQGKNGVVHVIDKVIVPGAKEEPQSIADIASSNADFTSLVAALDKAGLVQTLDSEGTFTVFAPTNAAFQDLFNTLGVAGIEDLSADALTQILLYHVIGSKAMSTDLSNGYVETLSTDSPDADPVVVRIDVDANVKINKDATVTTADIEAFNGVIHIIDKVLLPPNVVEIAIADPTFDYLVAAVVKAGLAETLSGEGPFTIFAPTDAAFEALFADLGVSGIDDLSSETLTPILLYHVVSGNVRAEDVTTGMVPTLNETSQLDIDTSSGVVINGNTNVIATNVQGINGVIHAIDKVLLPE</sequence>
<accession>A0A1Y1CQS4</accession>
<dbReference type="KEGG" id="mbas:ALGA_4000"/>
<dbReference type="InterPro" id="IPR050904">
    <property type="entry name" value="Adhesion/Biosynth-related"/>
</dbReference>
<evidence type="ECO:0000313" key="4">
    <source>
        <dbReference type="Proteomes" id="UP000218267"/>
    </source>
</evidence>
<evidence type="ECO:0000256" key="1">
    <source>
        <dbReference type="SAM" id="SignalP"/>
    </source>
</evidence>
<dbReference type="FunFam" id="2.30.180.10:FF:000032">
    <property type="entry name" value="Fasciclin domain-containing protein, putative"/>
    <property type="match status" value="4"/>
</dbReference>
<dbReference type="SMART" id="SM00554">
    <property type="entry name" value="FAS1"/>
    <property type="match status" value="4"/>
</dbReference>
<name>A0A1Y1CQS4_9BACT</name>
<feature type="signal peptide" evidence="1">
    <location>
        <begin position="1"/>
        <end position="26"/>
    </location>
</feature>
<dbReference type="OrthoDB" id="1119934at2"/>
<dbReference type="Proteomes" id="UP000218267">
    <property type="component" value="Chromosome"/>
</dbReference>
<dbReference type="AlphaFoldDB" id="A0A1Y1CQS4"/>
<feature type="domain" description="FAS1" evidence="2">
    <location>
        <begin position="179"/>
        <end position="312"/>
    </location>
</feature>
<dbReference type="PANTHER" id="PTHR10900">
    <property type="entry name" value="PERIOSTIN-RELATED"/>
    <property type="match status" value="1"/>
</dbReference>
<reference evidence="4" key="2">
    <citation type="journal article" date="2020" name="Antonie Van Leeuwenhoek">
        <title>Labilibaculum antarcticum sp. nov., a novel facultative anaerobic, psychrotorelant bacterium isolated from marine sediment of Antarctica.</title>
        <authorList>
            <person name="Watanabe M."/>
            <person name="Kojima H."/>
            <person name="Fukui M."/>
        </authorList>
    </citation>
    <scope>NUCLEOTIDE SEQUENCE [LARGE SCALE GENOMIC DNA]</scope>
    <source>
        <strain evidence="4">SPP2</strain>
    </source>
</reference>
<dbReference type="RefSeq" id="WP_096432470.1">
    <property type="nucleotide sequence ID" value="NZ_AP018042.1"/>
</dbReference>
<organism evidence="3 4">
    <name type="scientific">Labilibaculum antarcticum</name>
    <dbReference type="NCBI Taxonomy" id="1717717"/>
    <lineage>
        <taxon>Bacteria</taxon>
        <taxon>Pseudomonadati</taxon>
        <taxon>Bacteroidota</taxon>
        <taxon>Bacteroidia</taxon>
        <taxon>Marinilabiliales</taxon>
        <taxon>Marinifilaceae</taxon>
        <taxon>Labilibaculum</taxon>
    </lineage>
</organism>
<dbReference type="EMBL" id="AP018042">
    <property type="protein sequence ID" value="BAX82292.1"/>
    <property type="molecule type" value="Genomic_DNA"/>
</dbReference>
<feature type="domain" description="FAS1" evidence="2">
    <location>
        <begin position="320"/>
        <end position="458"/>
    </location>
</feature>
<proteinExistence type="predicted"/>
<evidence type="ECO:0000313" key="3">
    <source>
        <dbReference type="EMBL" id="BAX82292.1"/>
    </source>
</evidence>
<dbReference type="InterPro" id="IPR000782">
    <property type="entry name" value="FAS1_domain"/>
</dbReference>
<dbReference type="GO" id="GO:0005615">
    <property type="term" value="C:extracellular space"/>
    <property type="evidence" value="ECO:0007669"/>
    <property type="project" value="TreeGrafter"/>
</dbReference>
<dbReference type="Gene3D" id="2.30.180.10">
    <property type="entry name" value="FAS1 domain"/>
    <property type="match status" value="4"/>
</dbReference>
<dbReference type="Pfam" id="PF02469">
    <property type="entry name" value="Fasciclin"/>
    <property type="match status" value="4"/>
</dbReference>
<protein>
    <recommendedName>
        <fullName evidence="2">FAS1 domain-containing protein</fullName>
    </recommendedName>
</protein>
<dbReference type="PANTHER" id="PTHR10900:SF77">
    <property type="entry name" value="FI19380P1"/>
    <property type="match status" value="1"/>
</dbReference>
<dbReference type="PROSITE" id="PS50213">
    <property type="entry name" value="FAS1"/>
    <property type="match status" value="4"/>
</dbReference>